<keyword evidence="7" id="KW-1185">Reference proteome</keyword>
<dbReference type="PANTHER" id="PTHR46300">
    <property type="entry name" value="P450, PUTATIVE (EUROFUNG)-RELATED-RELATED"/>
    <property type="match status" value="1"/>
</dbReference>
<evidence type="ECO:0000256" key="2">
    <source>
        <dbReference type="ARBA" id="ARBA00022723"/>
    </source>
</evidence>
<dbReference type="EMBL" id="NKCI01000249">
    <property type="protein sequence ID" value="RSL45979.1"/>
    <property type="molecule type" value="Genomic_DNA"/>
</dbReference>
<evidence type="ECO:0000256" key="3">
    <source>
        <dbReference type="ARBA" id="ARBA00023002"/>
    </source>
</evidence>
<proteinExistence type="inferred from homology"/>
<dbReference type="OrthoDB" id="1055148at2759"/>
<dbReference type="Proteomes" id="UP000288168">
    <property type="component" value="Unassembled WGS sequence"/>
</dbReference>
<gene>
    <name evidence="6" type="ORF">CEP54_014062</name>
</gene>
<organism evidence="6 7">
    <name type="scientific">Fusarium duplospermum</name>
    <dbReference type="NCBI Taxonomy" id="1325734"/>
    <lineage>
        <taxon>Eukaryota</taxon>
        <taxon>Fungi</taxon>
        <taxon>Dikarya</taxon>
        <taxon>Ascomycota</taxon>
        <taxon>Pezizomycotina</taxon>
        <taxon>Sordariomycetes</taxon>
        <taxon>Hypocreomycetidae</taxon>
        <taxon>Hypocreales</taxon>
        <taxon>Nectriaceae</taxon>
        <taxon>Fusarium</taxon>
        <taxon>Fusarium solani species complex</taxon>
    </lineage>
</organism>
<dbReference type="GO" id="GO:0020037">
    <property type="term" value="F:heme binding"/>
    <property type="evidence" value="ECO:0007669"/>
    <property type="project" value="InterPro"/>
</dbReference>
<dbReference type="GO" id="GO:0004497">
    <property type="term" value="F:monooxygenase activity"/>
    <property type="evidence" value="ECO:0007669"/>
    <property type="project" value="UniProtKB-KW"/>
</dbReference>
<dbReference type="AlphaFoldDB" id="A0A428NZ23"/>
<evidence type="ECO:0000256" key="4">
    <source>
        <dbReference type="ARBA" id="ARBA00023004"/>
    </source>
</evidence>
<dbReference type="Gene3D" id="1.10.630.10">
    <property type="entry name" value="Cytochrome P450"/>
    <property type="match status" value="1"/>
</dbReference>
<keyword evidence="3" id="KW-0560">Oxidoreductase</keyword>
<keyword evidence="2" id="KW-0479">Metal-binding</keyword>
<protein>
    <submittedName>
        <fullName evidence="6">Uncharacterized protein</fullName>
    </submittedName>
</protein>
<dbReference type="GO" id="GO:0005506">
    <property type="term" value="F:iron ion binding"/>
    <property type="evidence" value="ECO:0007669"/>
    <property type="project" value="InterPro"/>
</dbReference>
<dbReference type="InterPro" id="IPR036396">
    <property type="entry name" value="Cyt_P450_sf"/>
</dbReference>
<dbReference type="SUPFAM" id="SSF48264">
    <property type="entry name" value="Cytochrome P450"/>
    <property type="match status" value="1"/>
</dbReference>
<dbReference type="InterPro" id="IPR050364">
    <property type="entry name" value="Cytochrome_P450_fung"/>
</dbReference>
<evidence type="ECO:0000313" key="6">
    <source>
        <dbReference type="EMBL" id="RSL45979.1"/>
    </source>
</evidence>
<name>A0A428NZ23_9HYPO</name>
<comment type="similarity">
    <text evidence="1">Belongs to the cytochrome P450 family.</text>
</comment>
<comment type="caution">
    <text evidence="6">The sequence shown here is derived from an EMBL/GenBank/DDBJ whole genome shotgun (WGS) entry which is preliminary data.</text>
</comment>
<dbReference type="PANTHER" id="PTHR46300:SF2">
    <property type="entry name" value="CYTOCHROME P450 MONOOXYGENASE ALNH-RELATED"/>
    <property type="match status" value="1"/>
</dbReference>
<reference evidence="6 7" key="1">
    <citation type="submission" date="2017-06" db="EMBL/GenBank/DDBJ databases">
        <title>Comparative genomic analysis of Ambrosia Fusariam Clade fungi.</title>
        <authorList>
            <person name="Stajich J.E."/>
            <person name="Carrillo J."/>
            <person name="Kijimoto T."/>
            <person name="Eskalen A."/>
            <person name="O'Donnell K."/>
            <person name="Kasson M."/>
        </authorList>
    </citation>
    <scope>NUCLEOTIDE SEQUENCE [LARGE SCALE GENOMIC DNA]</scope>
    <source>
        <strain evidence="6 7">NRRL62584</strain>
    </source>
</reference>
<keyword evidence="5" id="KW-0503">Monooxygenase</keyword>
<dbReference type="STRING" id="1325734.A0A428NZ23"/>
<evidence type="ECO:0000256" key="1">
    <source>
        <dbReference type="ARBA" id="ARBA00010617"/>
    </source>
</evidence>
<accession>A0A428NZ23</accession>
<keyword evidence="4" id="KW-0408">Iron</keyword>
<evidence type="ECO:0000256" key="5">
    <source>
        <dbReference type="ARBA" id="ARBA00023033"/>
    </source>
</evidence>
<sequence length="120" mass="13975">MWKISYQWFEYDRKVYLGFYRDLVRQVLDGTAADYFIRDFTRQAWGRVTYAAGGLVEAESESTSTVINAWILVCQIYPNIVTAAQEDEGKLPYIHAMVKEILRFWPITKPGMNHPSTEDD</sequence>
<evidence type="ECO:0000313" key="7">
    <source>
        <dbReference type="Proteomes" id="UP000288168"/>
    </source>
</evidence>
<dbReference type="GO" id="GO:0016705">
    <property type="term" value="F:oxidoreductase activity, acting on paired donors, with incorporation or reduction of molecular oxygen"/>
    <property type="evidence" value="ECO:0007669"/>
    <property type="project" value="InterPro"/>
</dbReference>